<evidence type="ECO:0000313" key="2">
    <source>
        <dbReference type="Proteomes" id="UP000613193"/>
    </source>
</evidence>
<organism evidence="1 2">
    <name type="scientific">Mucilaginibacter segetis</name>
    <dbReference type="NCBI Taxonomy" id="2793071"/>
    <lineage>
        <taxon>Bacteria</taxon>
        <taxon>Pseudomonadati</taxon>
        <taxon>Bacteroidota</taxon>
        <taxon>Sphingobacteriia</taxon>
        <taxon>Sphingobacteriales</taxon>
        <taxon>Sphingobacteriaceae</taxon>
        <taxon>Mucilaginibacter</taxon>
    </lineage>
</organism>
<dbReference type="EMBL" id="JAEHFW010000001">
    <property type="protein sequence ID" value="MBK0379331.1"/>
    <property type="molecule type" value="Genomic_DNA"/>
</dbReference>
<dbReference type="RefSeq" id="WP_200065765.1">
    <property type="nucleotide sequence ID" value="NZ_JAEHFW010000001.1"/>
</dbReference>
<protein>
    <submittedName>
        <fullName evidence="1">Uncharacterized protein</fullName>
    </submittedName>
</protein>
<accession>A0A934PUE8</accession>
<dbReference type="AlphaFoldDB" id="A0A934PUE8"/>
<reference evidence="1" key="1">
    <citation type="submission" date="2020-12" db="EMBL/GenBank/DDBJ databases">
        <title>Bacterial novel species Mucilaginibacter sp. SD-g isolated from soil.</title>
        <authorList>
            <person name="Jung H.-Y."/>
        </authorList>
    </citation>
    <scope>NUCLEOTIDE SEQUENCE</scope>
    <source>
        <strain evidence="1">SD-g</strain>
    </source>
</reference>
<sequence length="148" mass="17126">MFVFYHLDDLILLHRLQVLSRIAATGVNVLIPALKEADYSPVYWQQLREIAARGIITIKEQEIPMDFILEHQVVHRRAGRSLLMLLHFCLSEHAILVANEDDVFVRALCTALKVPVYSLEDFNIATINNKMYFEFMAELKKEQAARLN</sequence>
<keyword evidence="2" id="KW-1185">Reference proteome</keyword>
<comment type="caution">
    <text evidence="1">The sequence shown here is derived from an EMBL/GenBank/DDBJ whole genome shotgun (WGS) entry which is preliminary data.</text>
</comment>
<evidence type="ECO:0000313" key="1">
    <source>
        <dbReference type="EMBL" id="MBK0379331.1"/>
    </source>
</evidence>
<dbReference type="Proteomes" id="UP000613193">
    <property type="component" value="Unassembled WGS sequence"/>
</dbReference>
<name>A0A934PUE8_9SPHI</name>
<gene>
    <name evidence="1" type="ORF">I5M19_08440</name>
</gene>
<proteinExistence type="predicted"/>